<gene>
    <name evidence="18" type="ORF">FHG85_02875</name>
</gene>
<dbReference type="GO" id="GO:0008360">
    <property type="term" value="P:regulation of cell shape"/>
    <property type="evidence" value="ECO:0007669"/>
    <property type="project" value="UniProtKB-KW"/>
</dbReference>
<evidence type="ECO:0000256" key="7">
    <source>
        <dbReference type="ARBA" id="ARBA00022840"/>
    </source>
</evidence>
<dbReference type="SUPFAM" id="SSF53623">
    <property type="entry name" value="MurD-like peptide ligases, catalytic domain"/>
    <property type="match status" value="1"/>
</dbReference>
<protein>
    <recommendedName>
        <fullName evidence="14">Alanine racemase</fullName>
        <ecNumber evidence="14">5.1.1.1</ecNumber>
    </recommendedName>
</protein>
<evidence type="ECO:0000256" key="14">
    <source>
        <dbReference type="HAMAP-Rule" id="MF_01201"/>
    </source>
</evidence>
<keyword evidence="6" id="KW-0547">Nucleotide-binding</keyword>
<keyword evidence="9" id="KW-0133">Cell shape</keyword>
<evidence type="ECO:0000256" key="1">
    <source>
        <dbReference type="ARBA" id="ARBA00000316"/>
    </source>
</evidence>
<dbReference type="InterPro" id="IPR000821">
    <property type="entry name" value="Ala_racemase"/>
</dbReference>
<evidence type="ECO:0000256" key="9">
    <source>
        <dbReference type="ARBA" id="ARBA00022960"/>
    </source>
</evidence>
<comment type="function">
    <text evidence="14">Catalyzes the interconversion of L-alanine and D-alanine. May also act on other amino acids.</text>
</comment>
<dbReference type="HAMAP" id="MF_01201">
    <property type="entry name" value="Ala_racemase"/>
    <property type="match status" value="1"/>
</dbReference>
<dbReference type="Gene3D" id="3.40.1390.10">
    <property type="entry name" value="MurE/MurF, N-terminal domain"/>
    <property type="match status" value="1"/>
</dbReference>
<dbReference type="SUPFAM" id="SSF51419">
    <property type="entry name" value="PLP-binding barrel"/>
    <property type="match status" value="1"/>
</dbReference>
<feature type="domain" description="Alanine racemase C-terminal" evidence="17">
    <location>
        <begin position="696"/>
        <end position="820"/>
    </location>
</feature>
<dbReference type="UniPathway" id="UPA00042">
    <property type="reaction ID" value="UER00497"/>
</dbReference>
<keyword evidence="7" id="KW-0067">ATP-binding</keyword>
<dbReference type="InterPro" id="IPR036615">
    <property type="entry name" value="Mur_ligase_C_dom_sf"/>
</dbReference>
<keyword evidence="13" id="KW-0961">Cell wall biogenesis/degradation</keyword>
<dbReference type="InterPro" id="IPR011079">
    <property type="entry name" value="Ala_racemase_C"/>
</dbReference>
<feature type="active site" description="Proton acceptor; specific for L-alanine" evidence="14">
    <location>
        <position position="717"/>
    </location>
</feature>
<dbReference type="GO" id="GO:0009252">
    <property type="term" value="P:peptidoglycan biosynthetic process"/>
    <property type="evidence" value="ECO:0007669"/>
    <property type="project" value="UniProtKB-KW"/>
</dbReference>
<evidence type="ECO:0000313" key="18">
    <source>
        <dbReference type="EMBL" id="QKG79249.1"/>
    </source>
</evidence>
<comment type="cofactor">
    <cofactor evidence="2 14 15">
        <name>pyridoxal 5'-phosphate</name>
        <dbReference type="ChEBI" id="CHEBI:597326"/>
    </cofactor>
</comment>
<keyword evidence="3" id="KW-0963">Cytoplasm</keyword>
<evidence type="ECO:0000256" key="6">
    <source>
        <dbReference type="ARBA" id="ARBA00022741"/>
    </source>
</evidence>
<dbReference type="CDD" id="cd00430">
    <property type="entry name" value="PLPDE_III_AR"/>
    <property type="match status" value="1"/>
</dbReference>
<evidence type="ECO:0000256" key="11">
    <source>
        <dbReference type="ARBA" id="ARBA00023235"/>
    </source>
</evidence>
<dbReference type="PRINTS" id="PR00992">
    <property type="entry name" value="ALARACEMASE"/>
</dbReference>
<dbReference type="Proteomes" id="UP000500961">
    <property type="component" value="Chromosome"/>
</dbReference>
<dbReference type="NCBIfam" id="TIGR00492">
    <property type="entry name" value="alr"/>
    <property type="match status" value="1"/>
</dbReference>
<evidence type="ECO:0000256" key="13">
    <source>
        <dbReference type="ARBA" id="ARBA00023316"/>
    </source>
</evidence>
<dbReference type="InterPro" id="IPR009006">
    <property type="entry name" value="Ala_racemase/Decarboxylase_C"/>
</dbReference>
<feature type="binding site" evidence="14 16">
    <location>
        <position position="766"/>
    </location>
    <ligand>
        <name>substrate</name>
    </ligand>
</feature>
<dbReference type="InterPro" id="IPR035911">
    <property type="entry name" value="MurE/MurF_N"/>
</dbReference>
<keyword evidence="5" id="KW-0132">Cell division</keyword>
<dbReference type="Pfam" id="PF00842">
    <property type="entry name" value="Ala_racemase_C"/>
    <property type="match status" value="1"/>
</dbReference>
<dbReference type="SUPFAM" id="SSF50621">
    <property type="entry name" value="Alanine racemase C-terminal domain-like"/>
    <property type="match status" value="1"/>
</dbReference>
<evidence type="ECO:0000313" key="19">
    <source>
        <dbReference type="Proteomes" id="UP000500961"/>
    </source>
</evidence>
<evidence type="ECO:0000256" key="3">
    <source>
        <dbReference type="ARBA" id="ARBA00022490"/>
    </source>
</evidence>
<evidence type="ECO:0000256" key="5">
    <source>
        <dbReference type="ARBA" id="ARBA00022618"/>
    </source>
</evidence>
<keyword evidence="10" id="KW-0573">Peptidoglycan synthesis</keyword>
<dbReference type="SUPFAM" id="SSF63418">
    <property type="entry name" value="MurE/MurF N-terminal domain"/>
    <property type="match status" value="1"/>
</dbReference>
<evidence type="ECO:0000256" key="10">
    <source>
        <dbReference type="ARBA" id="ARBA00022984"/>
    </source>
</evidence>
<comment type="pathway">
    <text evidence="14">Amino-acid biosynthesis; D-alanine biosynthesis; D-alanine from L-alanine: step 1/1.</text>
</comment>
<dbReference type="Gene3D" id="3.90.190.20">
    <property type="entry name" value="Mur ligase, C-terminal domain"/>
    <property type="match status" value="1"/>
</dbReference>
<evidence type="ECO:0000256" key="16">
    <source>
        <dbReference type="PIRSR" id="PIRSR600821-52"/>
    </source>
</evidence>
<dbReference type="InterPro" id="IPR001608">
    <property type="entry name" value="Ala_racemase_N"/>
</dbReference>
<dbReference type="EMBL" id="CP041345">
    <property type="protein sequence ID" value="QKG79249.1"/>
    <property type="molecule type" value="Genomic_DNA"/>
</dbReference>
<dbReference type="NCBIfam" id="NF008897">
    <property type="entry name" value="PRK11930.1"/>
    <property type="match status" value="1"/>
</dbReference>
<name>A0A7D3Y371_9BACT</name>
<dbReference type="NCBIfam" id="TIGR01143">
    <property type="entry name" value="murF"/>
    <property type="match status" value="1"/>
</dbReference>
<dbReference type="InterPro" id="IPR036565">
    <property type="entry name" value="Mur-like_cat_sf"/>
</dbReference>
<keyword evidence="19" id="KW-1185">Reference proteome</keyword>
<dbReference type="Gene3D" id="3.20.20.10">
    <property type="entry name" value="Alanine racemase"/>
    <property type="match status" value="1"/>
</dbReference>
<evidence type="ECO:0000256" key="2">
    <source>
        <dbReference type="ARBA" id="ARBA00001933"/>
    </source>
</evidence>
<dbReference type="InterPro" id="IPR051046">
    <property type="entry name" value="MurCDEF_CellWall_CoF430Synth"/>
</dbReference>
<dbReference type="Gene3D" id="2.40.37.10">
    <property type="entry name" value="Lyase, Ornithine Decarboxylase, Chain A, domain 1"/>
    <property type="match status" value="1"/>
</dbReference>
<dbReference type="PANTHER" id="PTHR43024:SF1">
    <property type="entry name" value="UDP-N-ACETYLMURAMOYL-TRIPEPTIDE--D-ALANYL-D-ALANINE LIGASE"/>
    <property type="match status" value="1"/>
</dbReference>
<dbReference type="EC" id="5.1.1.1" evidence="14"/>
<keyword evidence="12" id="KW-0131">Cell cycle</keyword>
<keyword evidence="11 14" id="KW-0413">Isomerase</keyword>
<dbReference type="SMART" id="SM01005">
    <property type="entry name" value="Ala_racemase_C"/>
    <property type="match status" value="1"/>
</dbReference>
<dbReference type="Pfam" id="PF08245">
    <property type="entry name" value="Mur_ligase_M"/>
    <property type="match status" value="1"/>
</dbReference>
<evidence type="ECO:0000256" key="8">
    <source>
        <dbReference type="ARBA" id="ARBA00022898"/>
    </source>
</evidence>
<evidence type="ECO:0000259" key="17">
    <source>
        <dbReference type="SMART" id="SM01005"/>
    </source>
</evidence>
<dbReference type="GO" id="GO:0005524">
    <property type="term" value="F:ATP binding"/>
    <property type="evidence" value="ECO:0007669"/>
    <property type="project" value="UniProtKB-KW"/>
</dbReference>
<dbReference type="GO" id="GO:0008784">
    <property type="term" value="F:alanine racemase activity"/>
    <property type="evidence" value="ECO:0007669"/>
    <property type="project" value="UniProtKB-UniRule"/>
</dbReference>
<dbReference type="Gene3D" id="3.40.1190.10">
    <property type="entry name" value="Mur-like, catalytic domain"/>
    <property type="match status" value="1"/>
</dbReference>
<dbReference type="Pfam" id="PF01168">
    <property type="entry name" value="Ala_racemase_N"/>
    <property type="match status" value="1"/>
</dbReference>
<dbReference type="GO" id="GO:0047480">
    <property type="term" value="F:UDP-N-acetylmuramoyl-tripeptide-D-alanyl-D-alanine ligase activity"/>
    <property type="evidence" value="ECO:0007669"/>
    <property type="project" value="InterPro"/>
</dbReference>
<reference evidence="18 19" key="1">
    <citation type="submission" date="2019-07" db="EMBL/GenBank/DDBJ databases">
        <title>Thalassofilum flectens gen. nov., sp. nov., a novel moderate thermophilic anaerobe from a shallow sea hot spring in Kunashir Island (Russia), representing a new family in the order Bacteroidales, and proposal of Thalassofilacea fam. nov.</title>
        <authorList>
            <person name="Kochetkova T.V."/>
            <person name="Podosokorskaya O.A."/>
            <person name="Novikov A."/>
            <person name="Elcheninov A.G."/>
            <person name="Toshchakov S.V."/>
            <person name="Kublanov I.V."/>
        </authorList>
    </citation>
    <scope>NUCLEOTIDE SEQUENCE [LARGE SCALE GENOMIC DNA]</scope>
    <source>
        <strain evidence="18 19">38-H</strain>
    </source>
</reference>
<evidence type="ECO:0000256" key="12">
    <source>
        <dbReference type="ARBA" id="ARBA00023306"/>
    </source>
</evidence>
<dbReference type="PANTHER" id="PTHR43024">
    <property type="entry name" value="UDP-N-ACETYLMURAMOYL-TRIPEPTIDE--D-ALANYL-D-ALANINE LIGASE"/>
    <property type="match status" value="1"/>
</dbReference>
<feature type="active site" description="Proton acceptor; specific for D-alanine" evidence="14">
    <location>
        <position position="493"/>
    </location>
</feature>
<organism evidence="18 19">
    <name type="scientific">Tenuifilum thalassicum</name>
    <dbReference type="NCBI Taxonomy" id="2590900"/>
    <lineage>
        <taxon>Bacteria</taxon>
        <taxon>Pseudomonadati</taxon>
        <taxon>Bacteroidota</taxon>
        <taxon>Bacteroidia</taxon>
        <taxon>Bacteroidales</taxon>
        <taxon>Tenuifilaceae</taxon>
        <taxon>Tenuifilum</taxon>
    </lineage>
</organism>
<dbReference type="SUPFAM" id="SSF53244">
    <property type="entry name" value="MurD-like peptide ligases, peptide-binding domain"/>
    <property type="match status" value="1"/>
</dbReference>
<comment type="similarity">
    <text evidence="14">Belongs to the alanine racemase family.</text>
</comment>
<feature type="binding site" evidence="14 16">
    <location>
        <position position="591"/>
    </location>
    <ligand>
        <name>substrate</name>
    </ligand>
</feature>
<accession>A0A7D3Y371</accession>
<evidence type="ECO:0000256" key="4">
    <source>
        <dbReference type="ARBA" id="ARBA00022598"/>
    </source>
</evidence>
<dbReference type="AlphaFoldDB" id="A0A7D3Y371"/>
<feature type="modified residue" description="N6-(pyridoxal phosphate)lysine" evidence="14 15">
    <location>
        <position position="493"/>
    </location>
</feature>
<keyword evidence="4 18" id="KW-0436">Ligase</keyword>
<dbReference type="KEGG" id="ttz:FHG85_02875"/>
<dbReference type="InterPro" id="IPR029066">
    <property type="entry name" value="PLP-binding_barrel"/>
</dbReference>
<dbReference type="GO" id="GO:0071555">
    <property type="term" value="P:cell wall organization"/>
    <property type="evidence" value="ECO:0007669"/>
    <property type="project" value="UniProtKB-KW"/>
</dbReference>
<dbReference type="GO" id="GO:0030170">
    <property type="term" value="F:pyridoxal phosphate binding"/>
    <property type="evidence" value="ECO:0007669"/>
    <property type="project" value="UniProtKB-UniRule"/>
</dbReference>
<comment type="catalytic activity">
    <reaction evidence="1 14">
        <text>L-alanine = D-alanine</text>
        <dbReference type="Rhea" id="RHEA:20249"/>
        <dbReference type="ChEBI" id="CHEBI:57416"/>
        <dbReference type="ChEBI" id="CHEBI:57972"/>
        <dbReference type="EC" id="5.1.1.1"/>
    </reaction>
</comment>
<dbReference type="GO" id="GO:0051301">
    <property type="term" value="P:cell division"/>
    <property type="evidence" value="ECO:0007669"/>
    <property type="project" value="UniProtKB-KW"/>
</dbReference>
<dbReference type="FunFam" id="3.20.20.10:FF:000002">
    <property type="entry name" value="Alanine racemase"/>
    <property type="match status" value="1"/>
</dbReference>
<proteinExistence type="inferred from homology"/>
<dbReference type="InterPro" id="IPR005863">
    <property type="entry name" value="UDP-N-AcMur_synth"/>
</dbReference>
<sequence length="822" mass="92526">MINLSVTKIAEIVQGEVIGDSNRIVNNVLTDSRIPVSGSRVIFVAINGQNHNGHEFVYELYEYRDINVFLVEKDEVNYSLCPEASFVIVDDTLQALQKLAVYHRNRFAYPIIGITGSNGKTIVKEWLNQLLSDEYQIVRSPRSYNSQVGVPLSVLQMDDHFDLGIFEAGISKPGEMVKLQPIIDPSIGIFTNIGMPHQENFDDIDEKVNEKLKLFREVNTLIYCKDHAVIDTIARENTLLADNQLLTWGQNPEANIKVRSIKRLESKTEVHVQYKQQEFNLTIPFIDGASYENAMHCVATMLLLGYKASDIEERLKRLQPVAMRLELLEGINGCSLINDSYNSDLGSLAIAVDFLMQQKQHDKHVVILSDILESGYAPEQLYSKVAQMLEDKGVDLLIGIGPEISRYDYAFDIDADFYTSTHEFLADLKRRELRDSAILIKGSRKFHFEQICSTLERKVHRTILEINLNAISHNLNHYRSLLNPDVMIMAMVKAFSYGSGSFEIANLLQYHRVDYLGVAYTDEGVALREAGITLPIIVLNPSFGTYEVMIEFNLEPEIYNFAGLREFISVLNRVGVSSYGIHLKIDSGMHRLGFLPVQVDELLDIIKSTNSVRVESIFSHLAASDEPQHDEFTKQQIEIFSSVYDKLSEGLGYKPVKHILNTGGIERFPEAQFDMVRLGIGLYGISPTQQDKLMPISTLRSKVIQVKYVQPGETIGYSRRGVVEKPTTVVTIPVGYADGLSRLLGNGNYRMMLNGKLVPTIGNISMDTTMLDATGVDVKEGDEVIVFGNEPTIADMAKAMGTIQYEVLTSISQRVKRVYFQE</sequence>
<dbReference type="GO" id="GO:0030632">
    <property type="term" value="P:D-alanine biosynthetic process"/>
    <property type="evidence" value="ECO:0007669"/>
    <property type="project" value="UniProtKB-UniRule"/>
</dbReference>
<dbReference type="RefSeq" id="WP_173072827.1">
    <property type="nucleotide sequence ID" value="NZ_CP041345.1"/>
</dbReference>
<evidence type="ECO:0000256" key="15">
    <source>
        <dbReference type="PIRSR" id="PIRSR600821-50"/>
    </source>
</evidence>
<keyword evidence="8 14" id="KW-0663">Pyridoxal phosphate</keyword>
<dbReference type="InterPro" id="IPR013221">
    <property type="entry name" value="Mur_ligase_cen"/>
</dbReference>